<evidence type="ECO:0000313" key="16">
    <source>
        <dbReference type="EnsemblMetazoa" id="AMAM015579-PA"/>
    </source>
</evidence>
<dbReference type="GO" id="GO:0005307">
    <property type="term" value="F:choline:sodium symporter activity"/>
    <property type="evidence" value="ECO:0007669"/>
    <property type="project" value="TreeGrafter"/>
</dbReference>
<evidence type="ECO:0000256" key="14">
    <source>
        <dbReference type="SAM" id="MobiDB-lite"/>
    </source>
</evidence>
<feature type="transmembrane region" description="Helical" evidence="15">
    <location>
        <begin position="97"/>
        <end position="119"/>
    </location>
</feature>
<keyword evidence="11" id="KW-0325">Glycoprotein</keyword>
<evidence type="ECO:0000256" key="9">
    <source>
        <dbReference type="ARBA" id="ARBA00023065"/>
    </source>
</evidence>
<proteinExistence type="inferred from homology"/>
<sequence length="329" mass="36103">TDSKTNNFGFIFDPYLGAAWNETDYKGPWPLTTQETSMILPMVLQYLTPDFVSFFGLGAVSAAVMSSADSSVLSASSMFARNVYRLIFRQRASEMEIIWVMRLSILVVGVLSTIMALTIPSIYGLWSMCSDLVYCILFPQLLMVVHFKHHCNTYGSLAAYIIAFIVRLSGGEAMLGLPALIHYPGYNEETSTQMFPFRTMAMIMSLITLVGVSWWTKWVFETGRLAPHYDYFRCVVNIPEELHRVGEPSDSGEQLSVMAGGMTRMYGAATMVGKDERNGRINPALEPDDDLPVVEAQRQMQQSAGGGGGVAAPGSVVPGTGPAQAHTAF</sequence>
<feature type="region of interest" description="Disordered" evidence="14">
    <location>
        <begin position="298"/>
        <end position="329"/>
    </location>
</feature>
<keyword evidence="12" id="KW-0739">Sodium transport</keyword>
<feature type="transmembrane region" description="Helical" evidence="15">
    <location>
        <begin position="51"/>
        <end position="76"/>
    </location>
</feature>
<keyword evidence="10 15" id="KW-0472">Membrane</keyword>
<evidence type="ECO:0000256" key="11">
    <source>
        <dbReference type="ARBA" id="ARBA00023180"/>
    </source>
</evidence>
<evidence type="ECO:0000256" key="15">
    <source>
        <dbReference type="SAM" id="Phobius"/>
    </source>
</evidence>
<evidence type="ECO:0000256" key="7">
    <source>
        <dbReference type="ARBA" id="ARBA00022989"/>
    </source>
</evidence>
<dbReference type="AlphaFoldDB" id="A0A182SXS5"/>
<protein>
    <recommendedName>
        <fullName evidence="18">High-affinity choline transporter 1</fullName>
    </recommendedName>
</protein>
<reference evidence="16" key="2">
    <citation type="submission" date="2020-05" db="UniProtKB">
        <authorList>
            <consortium name="EnsemblMetazoa"/>
        </authorList>
    </citation>
    <scope>IDENTIFICATION</scope>
    <source>
        <strain evidence="16">maculatus3</strain>
    </source>
</reference>
<dbReference type="PROSITE" id="PS50283">
    <property type="entry name" value="NA_SOLUT_SYMP_3"/>
    <property type="match status" value="1"/>
</dbReference>
<dbReference type="InterPro" id="IPR038377">
    <property type="entry name" value="Na/Glc_symporter_sf"/>
</dbReference>
<dbReference type="EnsemblMetazoa" id="AMAM015579-RA">
    <property type="protein sequence ID" value="AMAM015579-PA"/>
    <property type="gene ID" value="AMAM015579"/>
</dbReference>
<comment type="subcellular location">
    <subcellularLocation>
        <location evidence="1">Membrane</location>
        <topology evidence="1">Multi-pass membrane protein</topology>
    </subcellularLocation>
</comment>
<evidence type="ECO:0000256" key="1">
    <source>
        <dbReference type="ARBA" id="ARBA00004141"/>
    </source>
</evidence>
<evidence type="ECO:0000256" key="12">
    <source>
        <dbReference type="ARBA" id="ARBA00023201"/>
    </source>
</evidence>
<evidence type="ECO:0000256" key="3">
    <source>
        <dbReference type="ARBA" id="ARBA00022448"/>
    </source>
</evidence>
<reference evidence="17" key="1">
    <citation type="submission" date="2013-09" db="EMBL/GenBank/DDBJ databases">
        <title>The Genome Sequence of Anopheles maculatus species B.</title>
        <authorList>
            <consortium name="The Broad Institute Genomics Platform"/>
            <person name="Neafsey D.E."/>
            <person name="Besansky N."/>
            <person name="Howell P."/>
            <person name="Walton C."/>
            <person name="Young S.K."/>
            <person name="Zeng Q."/>
            <person name="Gargeya S."/>
            <person name="Fitzgerald M."/>
            <person name="Haas B."/>
            <person name="Abouelleil A."/>
            <person name="Allen A.W."/>
            <person name="Alvarado L."/>
            <person name="Arachchi H.M."/>
            <person name="Berlin A.M."/>
            <person name="Chapman S.B."/>
            <person name="Gainer-Dewar J."/>
            <person name="Goldberg J."/>
            <person name="Griggs A."/>
            <person name="Gujja S."/>
            <person name="Hansen M."/>
            <person name="Howarth C."/>
            <person name="Imamovic A."/>
            <person name="Ireland A."/>
            <person name="Larimer J."/>
            <person name="McCowan C."/>
            <person name="Murphy C."/>
            <person name="Pearson M."/>
            <person name="Poon T.W."/>
            <person name="Priest M."/>
            <person name="Roberts A."/>
            <person name="Saif S."/>
            <person name="Shea T."/>
            <person name="Sisk P."/>
            <person name="Sykes S."/>
            <person name="Wortman J."/>
            <person name="Nusbaum C."/>
            <person name="Birren B."/>
        </authorList>
    </citation>
    <scope>NUCLEOTIDE SEQUENCE [LARGE SCALE GENOMIC DNA]</scope>
    <source>
        <strain evidence="17">maculatus3</strain>
    </source>
</reference>
<feature type="transmembrane region" description="Helical" evidence="15">
    <location>
        <begin position="157"/>
        <end position="183"/>
    </location>
</feature>
<evidence type="ECO:0000256" key="4">
    <source>
        <dbReference type="ARBA" id="ARBA00022692"/>
    </source>
</evidence>
<name>A0A182SXS5_9DIPT</name>
<dbReference type="VEuPathDB" id="VectorBase:AMAM015579"/>
<keyword evidence="7 15" id="KW-1133">Transmembrane helix</keyword>
<evidence type="ECO:0000256" key="6">
    <source>
        <dbReference type="ARBA" id="ARBA00022979"/>
    </source>
</evidence>
<keyword evidence="4 15" id="KW-0812">Transmembrane</keyword>
<dbReference type="PANTHER" id="PTHR45897">
    <property type="entry name" value="HIGH-AFFINITY CHOLINE TRANSPORTER 1"/>
    <property type="match status" value="1"/>
</dbReference>
<keyword evidence="17" id="KW-1185">Reference proteome</keyword>
<dbReference type="InterPro" id="IPR052244">
    <property type="entry name" value="Choline_transporter"/>
</dbReference>
<keyword evidence="9" id="KW-0406">Ion transport</keyword>
<evidence type="ECO:0000256" key="5">
    <source>
        <dbReference type="ARBA" id="ARBA00022847"/>
    </source>
</evidence>
<evidence type="ECO:0008006" key="18">
    <source>
        <dbReference type="Google" id="ProtNLM"/>
    </source>
</evidence>
<dbReference type="Proteomes" id="UP000075901">
    <property type="component" value="Unassembled WGS sequence"/>
</dbReference>
<accession>A0A182SXS5</accession>
<dbReference type="GO" id="GO:0008292">
    <property type="term" value="P:acetylcholine biosynthetic process"/>
    <property type="evidence" value="ECO:0007669"/>
    <property type="project" value="TreeGrafter"/>
</dbReference>
<keyword evidence="6" id="KW-0530">Neurotransmitter biosynthesis</keyword>
<organism evidence="16 17">
    <name type="scientific">Anopheles maculatus</name>
    <dbReference type="NCBI Taxonomy" id="74869"/>
    <lineage>
        <taxon>Eukaryota</taxon>
        <taxon>Metazoa</taxon>
        <taxon>Ecdysozoa</taxon>
        <taxon>Arthropoda</taxon>
        <taxon>Hexapoda</taxon>
        <taxon>Insecta</taxon>
        <taxon>Pterygota</taxon>
        <taxon>Neoptera</taxon>
        <taxon>Endopterygota</taxon>
        <taxon>Diptera</taxon>
        <taxon>Nematocera</taxon>
        <taxon>Culicoidea</taxon>
        <taxon>Culicidae</taxon>
        <taxon>Anophelinae</taxon>
        <taxon>Anopheles</taxon>
        <taxon>Anopheles maculatus group</taxon>
    </lineage>
</organism>
<dbReference type="PANTHER" id="PTHR45897:SF4">
    <property type="entry name" value="HIGH-AFFINITY CHOLINE TRANSPORTER 1"/>
    <property type="match status" value="1"/>
</dbReference>
<dbReference type="Pfam" id="PF00474">
    <property type="entry name" value="SSF"/>
    <property type="match status" value="1"/>
</dbReference>
<evidence type="ECO:0000256" key="2">
    <source>
        <dbReference type="ARBA" id="ARBA00006434"/>
    </source>
</evidence>
<feature type="compositionally biased region" description="Low complexity" evidence="14">
    <location>
        <begin position="312"/>
        <end position="323"/>
    </location>
</feature>
<dbReference type="GO" id="GO:0005886">
    <property type="term" value="C:plasma membrane"/>
    <property type="evidence" value="ECO:0007669"/>
    <property type="project" value="TreeGrafter"/>
</dbReference>
<keyword evidence="5" id="KW-0769">Symport</keyword>
<evidence type="ECO:0000256" key="13">
    <source>
        <dbReference type="RuleBase" id="RU362091"/>
    </source>
</evidence>
<comment type="similarity">
    <text evidence="2 13">Belongs to the sodium:solute symporter (SSF) (TC 2.A.21) family.</text>
</comment>
<evidence type="ECO:0000256" key="8">
    <source>
        <dbReference type="ARBA" id="ARBA00023053"/>
    </source>
</evidence>
<keyword evidence="3" id="KW-0813">Transport</keyword>
<dbReference type="Gene3D" id="1.20.1730.10">
    <property type="entry name" value="Sodium/glucose cotransporter"/>
    <property type="match status" value="1"/>
</dbReference>
<evidence type="ECO:0000256" key="10">
    <source>
        <dbReference type="ARBA" id="ARBA00023136"/>
    </source>
</evidence>
<feature type="transmembrane region" description="Helical" evidence="15">
    <location>
        <begin position="195"/>
        <end position="215"/>
    </location>
</feature>
<dbReference type="InterPro" id="IPR001734">
    <property type="entry name" value="Na/solute_symporter"/>
</dbReference>
<keyword evidence="8" id="KW-0915">Sodium</keyword>
<evidence type="ECO:0000313" key="17">
    <source>
        <dbReference type="Proteomes" id="UP000075901"/>
    </source>
</evidence>
<feature type="transmembrane region" description="Helical" evidence="15">
    <location>
        <begin position="125"/>
        <end position="145"/>
    </location>
</feature>